<feature type="non-terminal residue" evidence="2">
    <location>
        <position position="216"/>
    </location>
</feature>
<dbReference type="SUPFAM" id="SSF53335">
    <property type="entry name" value="S-adenosyl-L-methionine-dependent methyltransferases"/>
    <property type="match status" value="1"/>
</dbReference>
<dbReference type="Pfam" id="PF13489">
    <property type="entry name" value="Methyltransf_23"/>
    <property type="match status" value="1"/>
</dbReference>
<dbReference type="Gene3D" id="3.40.50.150">
    <property type="entry name" value="Vaccinia Virus protein VP39"/>
    <property type="match status" value="1"/>
</dbReference>
<gene>
    <name evidence="2" type="ORF">METZ01_LOCUS453832</name>
</gene>
<protein>
    <recommendedName>
        <fullName evidence="1">Methyltransferase putative zinc binding domain-containing protein</fullName>
    </recommendedName>
</protein>
<sequence>MNDLNSPQTAVICRICGESTVHPFLDLGRMPIANAFLSSEQLSQPEYTFWLKAGFCESCLMVQLVEVVDPNMLFHEHYAYFSSISRVMDEHFTQLATIIGEEILYDERLPVVEIGANDGILLQKLTEYTPNTIGIEPSANVAAVAREKGLHVVSEFFNMDLAASLCAEHGPAQLVVGANVLCHIPDLNSLARALEALLDAEGVFIFEDPYLLDIMT</sequence>
<dbReference type="InterPro" id="IPR038576">
    <property type="entry name" value="Methyltransf_Zn-bd_dom_put_sf"/>
</dbReference>
<accession>A0A383A202</accession>
<dbReference type="PANTHER" id="PTHR43861">
    <property type="entry name" value="TRANS-ACONITATE 2-METHYLTRANSFERASE-RELATED"/>
    <property type="match status" value="1"/>
</dbReference>
<organism evidence="2">
    <name type="scientific">marine metagenome</name>
    <dbReference type="NCBI Taxonomy" id="408172"/>
    <lineage>
        <taxon>unclassified sequences</taxon>
        <taxon>metagenomes</taxon>
        <taxon>ecological metagenomes</taxon>
    </lineage>
</organism>
<feature type="domain" description="Methyltransferase putative zinc binding" evidence="1">
    <location>
        <begin position="13"/>
        <end position="74"/>
    </location>
</feature>
<dbReference type="InterPro" id="IPR029063">
    <property type="entry name" value="SAM-dependent_MTases_sf"/>
</dbReference>
<dbReference type="EMBL" id="UINC01187976">
    <property type="protein sequence ID" value="SVE00978.1"/>
    <property type="molecule type" value="Genomic_DNA"/>
</dbReference>
<dbReference type="Pfam" id="PF08421">
    <property type="entry name" value="Methyltransf_13"/>
    <property type="match status" value="1"/>
</dbReference>
<dbReference type="AlphaFoldDB" id="A0A383A202"/>
<dbReference type="PANTHER" id="PTHR43861:SF5">
    <property type="entry name" value="BLL5978 PROTEIN"/>
    <property type="match status" value="1"/>
</dbReference>
<evidence type="ECO:0000259" key="1">
    <source>
        <dbReference type="Pfam" id="PF08421"/>
    </source>
</evidence>
<dbReference type="Gene3D" id="6.20.50.110">
    <property type="entry name" value="Methyltransferase, zinc-binding domain"/>
    <property type="match status" value="1"/>
</dbReference>
<proteinExistence type="predicted"/>
<reference evidence="2" key="1">
    <citation type="submission" date="2018-05" db="EMBL/GenBank/DDBJ databases">
        <authorList>
            <person name="Lanie J.A."/>
            <person name="Ng W.-L."/>
            <person name="Kazmierczak K.M."/>
            <person name="Andrzejewski T.M."/>
            <person name="Davidsen T.M."/>
            <person name="Wayne K.J."/>
            <person name="Tettelin H."/>
            <person name="Glass J.I."/>
            <person name="Rusch D."/>
            <person name="Podicherti R."/>
            <person name="Tsui H.-C.T."/>
            <person name="Winkler M.E."/>
        </authorList>
    </citation>
    <scope>NUCLEOTIDE SEQUENCE</scope>
</reference>
<name>A0A383A202_9ZZZZ</name>
<dbReference type="InterPro" id="IPR013630">
    <property type="entry name" value="Methyltransf_Zn-bd_dom_put"/>
</dbReference>
<evidence type="ECO:0000313" key="2">
    <source>
        <dbReference type="EMBL" id="SVE00978.1"/>
    </source>
</evidence>